<name>A0A914BDQ9_PATMI</name>
<dbReference type="Proteomes" id="UP000887568">
    <property type="component" value="Unplaced"/>
</dbReference>
<dbReference type="InterPro" id="IPR023696">
    <property type="entry name" value="Ureohydrolase_dom_sf"/>
</dbReference>
<dbReference type="RefSeq" id="XP_038073573.1">
    <property type="nucleotide sequence ID" value="XM_038217645.1"/>
</dbReference>
<dbReference type="OMA" id="YKEFRYA"/>
<feature type="binding site" evidence="10">
    <location>
        <position position="288"/>
    </location>
    <ligand>
        <name>Mn(2+)</name>
        <dbReference type="ChEBI" id="CHEBI:29035"/>
        <label>1</label>
    </ligand>
</feature>
<comment type="similarity">
    <text evidence="11 12">Belongs to the arginase family.</text>
</comment>
<dbReference type="Gene3D" id="3.40.800.10">
    <property type="entry name" value="Ureohydrolase domain"/>
    <property type="match status" value="1"/>
</dbReference>
<dbReference type="InterPro" id="IPR014033">
    <property type="entry name" value="Arginase"/>
</dbReference>
<feature type="binding site" evidence="10">
    <location>
        <position position="290"/>
    </location>
    <ligand>
        <name>Mn(2+)</name>
        <dbReference type="ChEBI" id="CHEBI:29035"/>
        <label>1</label>
    </ligand>
</feature>
<evidence type="ECO:0000256" key="8">
    <source>
        <dbReference type="ARBA" id="ARBA00023211"/>
    </source>
</evidence>
<dbReference type="RefSeq" id="XP_038073572.1">
    <property type="nucleotide sequence ID" value="XM_038217644.1"/>
</dbReference>
<dbReference type="EC" id="3.5.3.1" evidence="2 13"/>
<evidence type="ECO:0000256" key="7">
    <source>
        <dbReference type="ARBA" id="ARBA00022801"/>
    </source>
</evidence>
<dbReference type="GeneID" id="119741760"/>
<evidence type="ECO:0000256" key="5">
    <source>
        <dbReference type="ARBA" id="ARBA00022503"/>
    </source>
</evidence>
<keyword evidence="5 13" id="KW-0056">Arginine metabolism</keyword>
<dbReference type="InterPro" id="IPR006035">
    <property type="entry name" value="Ureohydrolase"/>
</dbReference>
<dbReference type="PRINTS" id="PR00116">
    <property type="entry name" value="ARGINASE"/>
</dbReference>
<reference evidence="14" key="1">
    <citation type="submission" date="2022-11" db="UniProtKB">
        <authorList>
            <consortium name="EnsemblMetazoa"/>
        </authorList>
    </citation>
    <scope>IDENTIFICATION</scope>
</reference>
<keyword evidence="15" id="KW-1185">Reference proteome</keyword>
<dbReference type="PROSITE" id="PS51409">
    <property type="entry name" value="ARGINASE_2"/>
    <property type="match status" value="1"/>
</dbReference>
<evidence type="ECO:0000313" key="14">
    <source>
        <dbReference type="EnsemblMetazoa" id="XP_038073572.1"/>
    </source>
</evidence>
<evidence type="ECO:0000256" key="11">
    <source>
        <dbReference type="PROSITE-ProRule" id="PRU00742"/>
    </source>
</evidence>
<dbReference type="FunFam" id="3.40.800.10:FF:000005">
    <property type="entry name" value="Arginase"/>
    <property type="match status" value="1"/>
</dbReference>
<evidence type="ECO:0000256" key="4">
    <source>
        <dbReference type="ARBA" id="ARBA00022436"/>
    </source>
</evidence>
<organism evidence="14 15">
    <name type="scientific">Patiria miniata</name>
    <name type="common">Bat star</name>
    <name type="synonym">Asterina miniata</name>
    <dbReference type="NCBI Taxonomy" id="46514"/>
    <lineage>
        <taxon>Eukaryota</taxon>
        <taxon>Metazoa</taxon>
        <taxon>Echinodermata</taxon>
        <taxon>Eleutherozoa</taxon>
        <taxon>Asterozoa</taxon>
        <taxon>Asteroidea</taxon>
        <taxon>Valvatacea</taxon>
        <taxon>Valvatida</taxon>
        <taxon>Asterinidae</taxon>
        <taxon>Patiria</taxon>
    </lineage>
</organism>
<protein>
    <recommendedName>
        <fullName evidence="3 13">Arginase</fullName>
        <ecNumber evidence="2 13">3.5.3.1</ecNumber>
    </recommendedName>
</protein>
<dbReference type="CDD" id="cd09989">
    <property type="entry name" value="Arginase"/>
    <property type="match status" value="1"/>
</dbReference>
<feature type="binding site" evidence="10">
    <location>
        <position position="182"/>
    </location>
    <ligand>
        <name>Mn(2+)</name>
        <dbReference type="ChEBI" id="CHEBI:29035"/>
        <label>1</label>
    </ligand>
</feature>
<dbReference type="PIRSF" id="PIRSF036979">
    <property type="entry name" value="Arginase"/>
    <property type="match status" value="1"/>
</dbReference>
<accession>A0A914BDQ9</accession>
<evidence type="ECO:0000256" key="12">
    <source>
        <dbReference type="RuleBase" id="RU003684"/>
    </source>
</evidence>
<evidence type="ECO:0000256" key="9">
    <source>
        <dbReference type="ARBA" id="ARBA00047391"/>
    </source>
</evidence>
<dbReference type="InterPro" id="IPR020855">
    <property type="entry name" value="Ureohydrolase_Mn_BS"/>
</dbReference>
<keyword evidence="6 10" id="KW-0479">Metal-binding</keyword>
<dbReference type="GO" id="GO:0030145">
    <property type="term" value="F:manganese ion binding"/>
    <property type="evidence" value="ECO:0007669"/>
    <property type="project" value="TreeGrafter"/>
</dbReference>
<sequence>MASISIAAFNRATCSTTCIKTAMHRSALMKSTGLKHRCLKIHSNVFRSSTRLSSGYVTRQNIGVVGVPIHEGQGHMGVMYGPSVIREAGLMSRFKQMGLNVVDHGDLKYESVQEDKVQTGVLKSNRTLGGALHKLSDTVYSIMKDHDQACVALGGDHSLTIGSLHGHAQAEPDMCVVWIDAHADINLPQVSPSGNLHGMVLSFLVYELRDYMPTIPGFEWVKPCMSVNDIAYIGIRDLDECESYIMKQKGITCFTMHDVEKIGVAETLSRSLEKINPKGNRPVHLSFDIDSFDPHVAPSTGTPCFGGLTYREGLYLAEELGTTGLVNMIDVVEVNPELGSQMEEEKTSKAAVNIICAALGETRMGYVPPDYHLPKP</sequence>
<dbReference type="EnsemblMetazoa" id="XM_038217645.1">
    <property type="protein sequence ID" value="XP_038073573.1"/>
    <property type="gene ID" value="LOC119741760"/>
</dbReference>
<dbReference type="PANTHER" id="PTHR43782">
    <property type="entry name" value="ARGINASE"/>
    <property type="match status" value="1"/>
</dbReference>
<keyword evidence="4 13" id="KW-0835">Urea cycle</keyword>
<dbReference type="EnsemblMetazoa" id="XM_038217644.1">
    <property type="protein sequence ID" value="XP_038073572.1"/>
    <property type="gene ID" value="LOC119741760"/>
</dbReference>
<evidence type="ECO:0000256" key="13">
    <source>
        <dbReference type="RuleBase" id="RU361159"/>
    </source>
</evidence>
<evidence type="ECO:0000256" key="3">
    <source>
        <dbReference type="ARBA" id="ARBA00018123"/>
    </source>
</evidence>
<proteinExistence type="inferred from homology"/>
<dbReference type="SUPFAM" id="SSF52768">
    <property type="entry name" value="Arginase/deacetylase"/>
    <property type="match status" value="1"/>
</dbReference>
<comment type="cofactor">
    <cofactor evidence="10 13">
        <name>Mn(2+)</name>
        <dbReference type="ChEBI" id="CHEBI:29035"/>
    </cofactor>
    <text evidence="10 13">Binds 2 manganese ions per subunit.</text>
</comment>
<evidence type="ECO:0000313" key="15">
    <source>
        <dbReference type="Proteomes" id="UP000887568"/>
    </source>
</evidence>
<comment type="catalytic activity">
    <reaction evidence="9 13">
        <text>L-arginine + H2O = urea + L-ornithine</text>
        <dbReference type="Rhea" id="RHEA:20569"/>
        <dbReference type="ChEBI" id="CHEBI:15377"/>
        <dbReference type="ChEBI" id="CHEBI:16199"/>
        <dbReference type="ChEBI" id="CHEBI:32682"/>
        <dbReference type="ChEBI" id="CHEBI:46911"/>
        <dbReference type="EC" id="3.5.3.1"/>
    </reaction>
</comment>
<dbReference type="GO" id="GO:0005634">
    <property type="term" value="C:nucleus"/>
    <property type="evidence" value="ECO:0007669"/>
    <property type="project" value="TreeGrafter"/>
</dbReference>
<evidence type="ECO:0000256" key="10">
    <source>
        <dbReference type="PIRSR" id="PIRSR036979-1"/>
    </source>
</evidence>
<feature type="binding site" evidence="10">
    <location>
        <position position="180"/>
    </location>
    <ligand>
        <name>Mn(2+)</name>
        <dbReference type="ChEBI" id="CHEBI:29035"/>
        <label>1</label>
    </ligand>
</feature>
<feature type="binding site" evidence="10">
    <location>
        <position position="184"/>
    </location>
    <ligand>
        <name>Mn(2+)</name>
        <dbReference type="ChEBI" id="CHEBI:29035"/>
        <label>1</label>
    </ligand>
</feature>
<dbReference type="Pfam" id="PF00491">
    <property type="entry name" value="Arginase"/>
    <property type="match status" value="1"/>
</dbReference>
<keyword evidence="7 12" id="KW-0378">Hydrolase</keyword>
<dbReference type="NCBIfam" id="TIGR01229">
    <property type="entry name" value="rocF_arginase"/>
    <property type="match status" value="1"/>
</dbReference>
<dbReference type="GO" id="GO:0000050">
    <property type="term" value="P:urea cycle"/>
    <property type="evidence" value="ECO:0007669"/>
    <property type="project" value="UniProtKB-KW"/>
</dbReference>
<dbReference type="PANTHER" id="PTHR43782:SF3">
    <property type="entry name" value="ARGINASE"/>
    <property type="match status" value="1"/>
</dbReference>
<dbReference type="RefSeq" id="XP_038073571.1">
    <property type="nucleotide sequence ID" value="XM_038217643.1"/>
</dbReference>
<comment type="pathway">
    <text evidence="1 13">Nitrogen metabolism; urea cycle; L-ornithine and urea from L-arginine: step 1/1.</text>
</comment>
<dbReference type="OrthoDB" id="9992747at2759"/>
<dbReference type="PROSITE" id="PS01053">
    <property type="entry name" value="ARGINASE_1"/>
    <property type="match status" value="1"/>
</dbReference>
<keyword evidence="8 10" id="KW-0464">Manganese</keyword>
<dbReference type="GO" id="GO:0004053">
    <property type="term" value="F:arginase activity"/>
    <property type="evidence" value="ECO:0007669"/>
    <property type="project" value="UniProtKB-EC"/>
</dbReference>
<evidence type="ECO:0000256" key="1">
    <source>
        <dbReference type="ARBA" id="ARBA00005098"/>
    </source>
</evidence>
<feature type="binding site" evidence="10">
    <location>
        <position position="157"/>
    </location>
    <ligand>
        <name>Mn(2+)</name>
        <dbReference type="ChEBI" id="CHEBI:29035"/>
        <label>1</label>
    </ligand>
</feature>
<dbReference type="GO" id="GO:0010121">
    <property type="term" value="P:L-arginine catabolic process to proline via ornithine"/>
    <property type="evidence" value="ECO:0007669"/>
    <property type="project" value="UniProtKB-ARBA"/>
</dbReference>
<dbReference type="GO" id="GO:0005829">
    <property type="term" value="C:cytosol"/>
    <property type="evidence" value="ECO:0007669"/>
    <property type="project" value="TreeGrafter"/>
</dbReference>
<dbReference type="EnsemblMetazoa" id="XM_038217643.1">
    <property type="protein sequence ID" value="XP_038073571.1"/>
    <property type="gene ID" value="LOC119741760"/>
</dbReference>
<dbReference type="AlphaFoldDB" id="A0A914BDQ9"/>
<evidence type="ECO:0000256" key="2">
    <source>
        <dbReference type="ARBA" id="ARBA00012168"/>
    </source>
</evidence>
<evidence type="ECO:0000256" key="6">
    <source>
        <dbReference type="ARBA" id="ARBA00022723"/>
    </source>
</evidence>